<dbReference type="Proteomes" id="UP000265520">
    <property type="component" value="Unassembled WGS sequence"/>
</dbReference>
<evidence type="ECO:0000256" key="2">
    <source>
        <dbReference type="SAM" id="Phobius"/>
    </source>
</evidence>
<keyword evidence="2" id="KW-1133">Transmembrane helix</keyword>
<feature type="transmembrane region" description="Helical" evidence="2">
    <location>
        <begin position="149"/>
        <end position="168"/>
    </location>
</feature>
<keyword evidence="4" id="KW-1185">Reference proteome</keyword>
<keyword evidence="2" id="KW-0812">Transmembrane</keyword>
<feature type="compositionally biased region" description="Basic and acidic residues" evidence="1">
    <location>
        <begin position="1"/>
        <end position="12"/>
    </location>
</feature>
<name>A0A392PNR4_9FABA</name>
<evidence type="ECO:0000256" key="1">
    <source>
        <dbReference type="SAM" id="MobiDB-lite"/>
    </source>
</evidence>
<dbReference type="AlphaFoldDB" id="A0A392PNR4"/>
<keyword evidence="2" id="KW-0472">Membrane</keyword>
<dbReference type="EMBL" id="LXQA010086842">
    <property type="protein sequence ID" value="MCI13090.1"/>
    <property type="molecule type" value="Genomic_DNA"/>
</dbReference>
<organism evidence="3 4">
    <name type="scientific">Trifolium medium</name>
    <dbReference type="NCBI Taxonomy" id="97028"/>
    <lineage>
        <taxon>Eukaryota</taxon>
        <taxon>Viridiplantae</taxon>
        <taxon>Streptophyta</taxon>
        <taxon>Embryophyta</taxon>
        <taxon>Tracheophyta</taxon>
        <taxon>Spermatophyta</taxon>
        <taxon>Magnoliopsida</taxon>
        <taxon>eudicotyledons</taxon>
        <taxon>Gunneridae</taxon>
        <taxon>Pentapetalae</taxon>
        <taxon>rosids</taxon>
        <taxon>fabids</taxon>
        <taxon>Fabales</taxon>
        <taxon>Fabaceae</taxon>
        <taxon>Papilionoideae</taxon>
        <taxon>50 kb inversion clade</taxon>
        <taxon>NPAAA clade</taxon>
        <taxon>Hologalegina</taxon>
        <taxon>IRL clade</taxon>
        <taxon>Trifolieae</taxon>
        <taxon>Trifolium</taxon>
    </lineage>
</organism>
<feature type="compositionally biased region" description="Low complexity" evidence="1">
    <location>
        <begin position="39"/>
        <end position="54"/>
    </location>
</feature>
<accession>A0A392PNR4</accession>
<reference evidence="3 4" key="1">
    <citation type="journal article" date="2018" name="Front. Plant Sci.">
        <title>Red Clover (Trifolium pratense) and Zigzag Clover (T. medium) - A Picture of Genomic Similarities and Differences.</title>
        <authorList>
            <person name="Dluhosova J."/>
            <person name="Istvanek J."/>
            <person name="Nedelnik J."/>
            <person name="Repkova J."/>
        </authorList>
    </citation>
    <scope>NUCLEOTIDE SEQUENCE [LARGE SCALE GENOMIC DNA]</scope>
    <source>
        <strain evidence="4">cv. 10/8</strain>
        <tissue evidence="3">Leaf</tissue>
    </source>
</reference>
<proteinExistence type="predicted"/>
<protein>
    <submittedName>
        <fullName evidence="3">Uncharacterized protein</fullName>
    </submittedName>
</protein>
<comment type="caution">
    <text evidence="3">The sequence shown here is derived from an EMBL/GenBank/DDBJ whole genome shotgun (WGS) entry which is preliminary data.</text>
</comment>
<evidence type="ECO:0000313" key="4">
    <source>
        <dbReference type="Proteomes" id="UP000265520"/>
    </source>
</evidence>
<evidence type="ECO:0000313" key="3">
    <source>
        <dbReference type="EMBL" id="MCI13090.1"/>
    </source>
</evidence>
<sequence length="169" mass="19646">LNRSVKESEKQSKHPPQTNPRQPRKGTTTKKLWIENREQSQQTTTQEATTNQENGEGGELIGMAGNQQSRPLQRRRPSKRTATGKDLRWLPEKMGLRVSTGIKVVRSKETKLDLIRRWTLLFKKWTPLGYFMTTTYHPYTIFFRGLNMLPIPTIVAHFGFSLAIVFVWY</sequence>
<feature type="non-terminal residue" evidence="3">
    <location>
        <position position="1"/>
    </location>
</feature>
<feature type="region of interest" description="Disordered" evidence="1">
    <location>
        <begin position="1"/>
        <end position="82"/>
    </location>
</feature>